<feature type="transmembrane region" description="Helical" evidence="8">
    <location>
        <begin position="45"/>
        <end position="65"/>
    </location>
</feature>
<protein>
    <submittedName>
        <fullName evidence="10">Thyrotropin-releasing hormone receptor-like</fullName>
    </submittedName>
</protein>
<evidence type="ECO:0000256" key="5">
    <source>
        <dbReference type="ARBA" id="ARBA00023136"/>
    </source>
</evidence>
<dbReference type="PROSITE" id="PS00237">
    <property type="entry name" value="G_PROTEIN_RECEP_F1_1"/>
    <property type="match status" value="1"/>
</dbReference>
<evidence type="ECO:0000313" key="11">
    <source>
        <dbReference type="Proteomes" id="UP000735302"/>
    </source>
</evidence>
<keyword evidence="7" id="KW-0807">Transducer</keyword>
<name>A0AAV4DK85_9GAST</name>
<evidence type="ECO:0000256" key="2">
    <source>
        <dbReference type="ARBA" id="ARBA00022692"/>
    </source>
</evidence>
<dbReference type="Proteomes" id="UP000735302">
    <property type="component" value="Unassembled WGS sequence"/>
</dbReference>
<keyword evidence="3 8" id="KW-1133">Transmembrane helix</keyword>
<keyword evidence="2 8" id="KW-0812">Transmembrane</keyword>
<feature type="transmembrane region" description="Helical" evidence="8">
    <location>
        <begin position="119"/>
        <end position="137"/>
    </location>
</feature>
<dbReference type="Pfam" id="PF00001">
    <property type="entry name" value="7tm_1"/>
    <property type="match status" value="1"/>
</dbReference>
<accession>A0AAV4DK85</accession>
<feature type="transmembrane region" description="Helical" evidence="8">
    <location>
        <begin position="212"/>
        <end position="230"/>
    </location>
</feature>
<keyword evidence="4" id="KW-0297">G-protein coupled receptor</keyword>
<feature type="transmembrane region" description="Helical" evidence="8">
    <location>
        <begin position="292"/>
        <end position="313"/>
    </location>
</feature>
<organism evidence="10 11">
    <name type="scientific">Plakobranchus ocellatus</name>
    <dbReference type="NCBI Taxonomy" id="259542"/>
    <lineage>
        <taxon>Eukaryota</taxon>
        <taxon>Metazoa</taxon>
        <taxon>Spiralia</taxon>
        <taxon>Lophotrochozoa</taxon>
        <taxon>Mollusca</taxon>
        <taxon>Gastropoda</taxon>
        <taxon>Heterobranchia</taxon>
        <taxon>Euthyneura</taxon>
        <taxon>Panpulmonata</taxon>
        <taxon>Sacoglossa</taxon>
        <taxon>Placobranchoidea</taxon>
        <taxon>Plakobranchidae</taxon>
        <taxon>Plakobranchus</taxon>
    </lineage>
</organism>
<evidence type="ECO:0000256" key="3">
    <source>
        <dbReference type="ARBA" id="ARBA00022989"/>
    </source>
</evidence>
<comment type="subcellular location">
    <subcellularLocation>
        <location evidence="1">Membrane</location>
        <topology evidence="1">Multi-pass membrane protein</topology>
    </subcellularLocation>
</comment>
<evidence type="ECO:0000256" key="4">
    <source>
        <dbReference type="ARBA" id="ARBA00023040"/>
    </source>
</evidence>
<sequence length="334" mass="37994">MACNNTTYFEMLQNNSDLLLEYYKTSFYVNLLDYHVPKAMQVNKIVTPIWIFIGIFGNIISAMVWANPRMRTCNTAAYYLTCLSVADLTYLILCLLFELQNPWLLGILDMHGWCQIFNALNMGVQYFCVFLVFAFTVERFLSLCFPFKSERFGKTRTPRIICCLLGVAVLLSLPQTYFWAIHPLVSECQIRTDTAMRSEISFFSVYNWSTELAVFGVLPLLVLFLNVAVLNKIRKVGNLKVGTQQSNSRISTRTANNEHGSSLLTSDREVNKQLGRTNGGYKASSNKGTTVTLLWVSFFLILTMLPNTLMYVLQEMVNFGDLPCRMEDMGGDVS</sequence>
<keyword evidence="11" id="KW-1185">Reference proteome</keyword>
<evidence type="ECO:0000313" key="10">
    <source>
        <dbReference type="EMBL" id="GFO44668.1"/>
    </source>
</evidence>
<dbReference type="Gene3D" id="1.20.1070.10">
    <property type="entry name" value="Rhodopsin 7-helix transmembrane proteins"/>
    <property type="match status" value="1"/>
</dbReference>
<dbReference type="PANTHER" id="PTHR24243">
    <property type="entry name" value="G-PROTEIN COUPLED RECEPTOR"/>
    <property type="match status" value="1"/>
</dbReference>
<dbReference type="InterPro" id="IPR017452">
    <property type="entry name" value="GPCR_Rhodpsn_7TM"/>
</dbReference>
<feature type="transmembrane region" description="Helical" evidence="8">
    <location>
        <begin position="158"/>
        <end position="177"/>
    </location>
</feature>
<evidence type="ECO:0000256" key="7">
    <source>
        <dbReference type="ARBA" id="ARBA00023224"/>
    </source>
</evidence>
<feature type="transmembrane region" description="Helical" evidence="8">
    <location>
        <begin position="77"/>
        <end position="99"/>
    </location>
</feature>
<evidence type="ECO:0000256" key="8">
    <source>
        <dbReference type="SAM" id="Phobius"/>
    </source>
</evidence>
<dbReference type="PROSITE" id="PS50262">
    <property type="entry name" value="G_PROTEIN_RECEP_F1_2"/>
    <property type="match status" value="1"/>
</dbReference>
<keyword evidence="5 8" id="KW-0472">Membrane</keyword>
<evidence type="ECO:0000256" key="1">
    <source>
        <dbReference type="ARBA" id="ARBA00004141"/>
    </source>
</evidence>
<dbReference type="GO" id="GO:0004930">
    <property type="term" value="F:G protein-coupled receptor activity"/>
    <property type="evidence" value="ECO:0007669"/>
    <property type="project" value="UniProtKB-KW"/>
</dbReference>
<dbReference type="GO" id="GO:0005886">
    <property type="term" value="C:plasma membrane"/>
    <property type="evidence" value="ECO:0007669"/>
    <property type="project" value="TreeGrafter"/>
</dbReference>
<dbReference type="EMBL" id="BLXT01007982">
    <property type="protein sequence ID" value="GFO44668.1"/>
    <property type="molecule type" value="Genomic_DNA"/>
</dbReference>
<dbReference type="InterPro" id="IPR000276">
    <property type="entry name" value="GPCR_Rhodpsn"/>
</dbReference>
<dbReference type="AlphaFoldDB" id="A0AAV4DK85"/>
<evidence type="ECO:0000259" key="9">
    <source>
        <dbReference type="PROSITE" id="PS50262"/>
    </source>
</evidence>
<reference evidence="10 11" key="1">
    <citation type="journal article" date="2021" name="Elife">
        <title>Chloroplast acquisition without the gene transfer in kleptoplastic sea slugs, Plakobranchus ocellatus.</title>
        <authorList>
            <person name="Maeda T."/>
            <person name="Takahashi S."/>
            <person name="Yoshida T."/>
            <person name="Shimamura S."/>
            <person name="Takaki Y."/>
            <person name="Nagai Y."/>
            <person name="Toyoda A."/>
            <person name="Suzuki Y."/>
            <person name="Arimoto A."/>
            <person name="Ishii H."/>
            <person name="Satoh N."/>
            <person name="Nishiyama T."/>
            <person name="Hasebe M."/>
            <person name="Maruyama T."/>
            <person name="Minagawa J."/>
            <person name="Obokata J."/>
            <person name="Shigenobu S."/>
        </authorList>
    </citation>
    <scope>NUCLEOTIDE SEQUENCE [LARGE SCALE GENOMIC DNA]</scope>
</reference>
<feature type="domain" description="G-protein coupled receptors family 1 profile" evidence="9">
    <location>
        <begin position="57"/>
        <end position="334"/>
    </location>
</feature>
<evidence type="ECO:0000256" key="6">
    <source>
        <dbReference type="ARBA" id="ARBA00023170"/>
    </source>
</evidence>
<gene>
    <name evidence="10" type="ORF">PoB_007117300</name>
</gene>
<dbReference type="PANTHER" id="PTHR24243:SF233">
    <property type="entry name" value="THYROTROPIN-RELEASING HORMONE RECEPTOR"/>
    <property type="match status" value="1"/>
</dbReference>
<dbReference type="SUPFAM" id="SSF81321">
    <property type="entry name" value="Family A G protein-coupled receptor-like"/>
    <property type="match status" value="1"/>
</dbReference>
<proteinExistence type="predicted"/>
<keyword evidence="6 10" id="KW-0675">Receptor</keyword>
<comment type="caution">
    <text evidence="10">The sequence shown here is derived from an EMBL/GenBank/DDBJ whole genome shotgun (WGS) entry which is preliminary data.</text>
</comment>